<name>S2DHX0_INDAL</name>
<evidence type="ECO:0000313" key="3">
    <source>
        <dbReference type="EMBL" id="EOZ96780.1"/>
    </source>
</evidence>
<dbReference type="Proteomes" id="UP000006073">
    <property type="component" value="Unassembled WGS sequence"/>
</dbReference>
<dbReference type="InterPro" id="IPR014748">
    <property type="entry name" value="Enoyl-CoA_hydra_C"/>
</dbReference>
<dbReference type="GO" id="GO:0004300">
    <property type="term" value="F:enoyl-CoA hydratase activity"/>
    <property type="evidence" value="ECO:0007669"/>
    <property type="project" value="UniProtKB-EC"/>
</dbReference>
<accession>S2DHX0</accession>
<dbReference type="InterPro" id="IPR001753">
    <property type="entry name" value="Enoyl-CoA_hydra/iso"/>
</dbReference>
<dbReference type="InterPro" id="IPR051683">
    <property type="entry name" value="Enoyl-CoA_Hydratase/Isomerase"/>
</dbReference>
<evidence type="ECO:0000256" key="1">
    <source>
        <dbReference type="ARBA" id="ARBA00005254"/>
    </source>
</evidence>
<dbReference type="RefSeq" id="WP_009034329.1">
    <property type="nucleotide sequence ID" value="NZ_ALWO02000032.1"/>
</dbReference>
<dbReference type="AlphaFoldDB" id="S2DHX0"/>
<comment type="similarity">
    <text evidence="1 2">Belongs to the enoyl-CoA hydratase/isomerase family.</text>
</comment>
<dbReference type="CDD" id="cd06558">
    <property type="entry name" value="crotonase-like"/>
    <property type="match status" value="1"/>
</dbReference>
<organism evidence="3 4">
    <name type="scientific">Indibacter alkaliphilus (strain CCUG 57479 / KCTC 22604 / LW1)</name>
    <dbReference type="NCBI Taxonomy" id="1189612"/>
    <lineage>
        <taxon>Bacteria</taxon>
        <taxon>Pseudomonadati</taxon>
        <taxon>Bacteroidota</taxon>
        <taxon>Cytophagia</taxon>
        <taxon>Cytophagales</taxon>
        <taxon>Cyclobacteriaceae</taxon>
    </lineage>
</organism>
<keyword evidence="4" id="KW-1185">Reference proteome</keyword>
<dbReference type="EC" id="4.2.1.17" evidence="3"/>
<dbReference type="PANTHER" id="PTHR42964:SF1">
    <property type="entry name" value="POLYKETIDE BIOSYNTHESIS ENOYL-COA HYDRATASE PKSH-RELATED"/>
    <property type="match status" value="1"/>
</dbReference>
<proteinExistence type="inferred from homology"/>
<dbReference type="PANTHER" id="PTHR42964">
    <property type="entry name" value="ENOYL-COA HYDRATASE"/>
    <property type="match status" value="1"/>
</dbReference>
<dbReference type="SUPFAM" id="SSF52096">
    <property type="entry name" value="ClpP/crotonase"/>
    <property type="match status" value="1"/>
</dbReference>
<dbReference type="InterPro" id="IPR029045">
    <property type="entry name" value="ClpP/crotonase-like_dom_sf"/>
</dbReference>
<dbReference type="OrthoDB" id="9775794at2"/>
<gene>
    <name evidence="3" type="ORF">A33Q_2090</name>
</gene>
<dbReference type="EMBL" id="ALWO02000032">
    <property type="protein sequence ID" value="EOZ96780.1"/>
    <property type="molecule type" value="Genomic_DNA"/>
</dbReference>
<dbReference type="PROSITE" id="PS00166">
    <property type="entry name" value="ENOYL_COA_HYDRATASE"/>
    <property type="match status" value="1"/>
</dbReference>
<dbReference type="InterPro" id="IPR018376">
    <property type="entry name" value="Enoyl-CoA_hyd/isom_CS"/>
</dbReference>
<dbReference type="Gene3D" id="1.10.12.10">
    <property type="entry name" value="Lyase 2-enoyl-coa Hydratase, Chain A, domain 2"/>
    <property type="match status" value="1"/>
</dbReference>
<dbReference type="eggNOG" id="COG1024">
    <property type="taxonomic scope" value="Bacteria"/>
</dbReference>
<dbReference type="Gene3D" id="3.90.226.10">
    <property type="entry name" value="2-enoyl-CoA Hydratase, Chain A, domain 1"/>
    <property type="match status" value="1"/>
</dbReference>
<evidence type="ECO:0000313" key="4">
    <source>
        <dbReference type="Proteomes" id="UP000006073"/>
    </source>
</evidence>
<keyword evidence="3" id="KW-0456">Lyase</keyword>
<comment type="caution">
    <text evidence="3">The sequence shown here is derived from an EMBL/GenBank/DDBJ whole genome shotgun (WGS) entry which is preliminary data.</text>
</comment>
<evidence type="ECO:0000256" key="2">
    <source>
        <dbReference type="RuleBase" id="RU003707"/>
    </source>
</evidence>
<dbReference type="STRING" id="1189612.A33Q_2090"/>
<protein>
    <submittedName>
        <fullName evidence="3">Enoyl-CoA hydratase</fullName>
        <ecNumber evidence="3">4.2.1.17</ecNumber>
    </submittedName>
</protein>
<reference evidence="3 4" key="1">
    <citation type="journal article" date="2013" name="Genome Announc.">
        <title>Draft Genome Sequence of Indibacter alkaliphilus Strain LW1T, Isolated from Lonar Lake, a Haloalkaline Lake in the Buldana District of Maharashtra, India.</title>
        <authorList>
            <person name="Singh A."/>
            <person name="Kumar Jangir P."/>
            <person name="Sharma R."/>
            <person name="Singh A."/>
            <person name="Kumar Pinnaka A."/>
            <person name="Shivaji S."/>
        </authorList>
    </citation>
    <scope>NUCLEOTIDE SEQUENCE [LARGE SCALE GENOMIC DNA]</scope>
    <source>
        <strain evidence="4">CCUG 57479 / KCTC 22604 / LW1</strain>
    </source>
</reference>
<sequence length="258" mass="28462">MNKAVITSIKDRVGYITLNRPEKRNALNDEMVGELKQSLGDFENSSEVKVIVIRASGKVFCSGADLAYLQSLQTNTFEENLADSRSLKELFYRIYTSQKVIIAEVQGHALAGGCGLATVCDFSFAAEGAKFGYTEVKIGFVPAIVKVFLIRKIGEGKAKQLLLDGDLIEADEARAMGLVNWVVSPEDLEDKVFAYARKLIEQNSSQSLSLTKEMIGRVQEKSLEDGLDYAARMNAKARGSEDCQRGIAAFLNKEKLTW</sequence>
<dbReference type="Pfam" id="PF00378">
    <property type="entry name" value="ECH_1"/>
    <property type="match status" value="1"/>
</dbReference>